<proteinExistence type="predicted"/>
<evidence type="ECO:0000313" key="1">
    <source>
        <dbReference type="EMBL" id="GAA0465700.1"/>
    </source>
</evidence>
<dbReference type="Proteomes" id="UP001500909">
    <property type="component" value="Unassembled WGS sequence"/>
</dbReference>
<accession>A0ABN1A283</accession>
<reference evidence="1 2" key="1">
    <citation type="journal article" date="2019" name="Int. J. Syst. Evol. Microbiol.">
        <title>The Global Catalogue of Microorganisms (GCM) 10K type strain sequencing project: providing services to taxonomists for standard genome sequencing and annotation.</title>
        <authorList>
            <consortium name="The Broad Institute Genomics Platform"/>
            <consortium name="The Broad Institute Genome Sequencing Center for Infectious Disease"/>
            <person name="Wu L."/>
            <person name="Ma J."/>
        </authorList>
    </citation>
    <scope>NUCLEOTIDE SEQUENCE [LARGE SCALE GENOMIC DNA]</scope>
    <source>
        <strain evidence="1 2">JCM 4805</strain>
    </source>
</reference>
<sequence>MVGHGDPEEIVGAAEAFMTGKLRGLPAVLRLESHLTLKTIKADG</sequence>
<organism evidence="1 2">
    <name type="scientific">Streptomyces olivaceiscleroticus</name>
    <dbReference type="NCBI Taxonomy" id="68245"/>
    <lineage>
        <taxon>Bacteria</taxon>
        <taxon>Bacillati</taxon>
        <taxon>Actinomycetota</taxon>
        <taxon>Actinomycetes</taxon>
        <taxon>Kitasatosporales</taxon>
        <taxon>Streptomycetaceae</taxon>
        <taxon>Streptomyces</taxon>
    </lineage>
</organism>
<protein>
    <submittedName>
        <fullName evidence="1">Uncharacterized protein</fullName>
    </submittedName>
</protein>
<dbReference type="EMBL" id="BAAABY010000023">
    <property type="protein sequence ID" value="GAA0465700.1"/>
    <property type="molecule type" value="Genomic_DNA"/>
</dbReference>
<gene>
    <name evidence="1" type="ORF">GCM10010361_32230</name>
</gene>
<dbReference type="RefSeq" id="WP_346095601.1">
    <property type="nucleotide sequence ID" value="NZ_BAAABY010000023.1"/>
</dbReference>
<comment type="caution">
    <text evidence="1">The sequence shown here is derived from an EMBL/GenBank/DDBJ whole genome shotgun (WGS) entry which is preliminary data.</text>
</comment>
<name>A0ABN1A283_9ACTN</name>
<evidence type="ECO:0000313" key="2">
    <source>
        <dbReference type="Proteomes" id="UP001500909"/>
    </source>
</evidence>
<keyword evidence="2" id="KW-1185">Reference proteome</keyword>